<sequence>MKTDLPLSHQRQSHTLTGKEYIELLKIELVNPDQSLTILRYTSGPSLQFQGFTWNYFPYNLAGVAVDESGEHSRPKLSFPNPESQFSALIKAGVFDMARVVRYRVHPDDLQTGLADTSEWHISRAFSANSAMVVFELRRHSDTPHFTLPARKFLPPEFPGVVL</sequence>
<organism evidence="1 2">
    <name type="scientific">Oceanimonas pelagia</name>
    <dbReference type="NCBI Taxonomy" id="3028314"/>
    <lineage>
        <taxon>Bacteria</taxon>
        <taxon>Pseudomonadati</taxon>
        <taxon>Pseudomonadota</taxon>
        <taxon>Gammaproteobacteria</taxon>
        <taxon>Aeromonadales</taxon>
        <taxon>Aeromonadaceae</taxon>
        <taxon>Oceanimonas</taxon>
    </lineage>
</organism>
<dbReference type="AlphaFoldDB" id="A0AA50Q944"/>
<dbReference type="RefSeq" id="WP_306760698.1">
    <property type="nucleotide sequence ID" value="NZ_CP118224.1"/>
</dbReference>
<gene>
    <name evidence="1" type="ORF">PU634_10285</name>
</gene>
<name>A0AA50Q944_9GAMM</name>
<evidence type="ECO:0000313" key="1">
    <source>
        <dbReference type="EMBL" id="WMC09503.1"/>
    </source>
</evidence>
<keyword evidence="2" id="KW-1185">Reference proteome</keyword>
<dbReference type="EMBL" id="CP118224">
    <property type="protein sequence ID" value="WMC09503.1"/>
    <property type="molecule type" value="Genomic_DNA"/>
</dbReference>
<dbReference type="KEGG" id="ope:PU634_10285"/>
<reference evidence="1 2" key="1">
    <citation type="submission" date="2023-02" db="EMBL/GenBank/DDBJ databases">
        <title>Complete genome sequence of a novel bacterium Oceanimonas sp. NTOU-MSR1 isolated from marine coast sediment.</title>
        <authorList>
            <person name="Yang H.-T."/>
            <person name="Chen Y.-L."/>
            <person name="Ho Y.-N."/>
        </authorList>
    </citation>
    <scope>NUCLEOTIDE SEQUENCE [LARGE SCALE GENOMIC DNA]</scope>
    <source>
        <strain evidence="1 2">NTOU-MSR1</strain>
    </source>
</reference>
<proteinExistence type="predicted"/>
<accession>A0AA50Q944</accession>
<protein>
    <submittedName>
        <fullName evidence="1">Uncharacterized protein</fullName>
    </submittedName>
</protein>
<evidence type="ECO:0000313" key="2">
    <source>
        <dbReference type="Proteomes" id="UP001223802"/>
    </source>
</evidence>
<dbReference type="Proteomes" id="UP001223802">
    <property type="component" value="Chromosome"/>
</dbReference>